<organism evidence="2 3">
    <name type="scientific">Myxacorys almedinensis A</name>
    <dbReference type="NCBI Taxonomy" id="2690445"/>
    <lineage>
        <taxon>Bacteria</taxon>
        <taxon>Bacillati</taxon>
        <taxon>Cyanobacteriota</taxon>
        <taxon>Cyanophyceae</taxon>
        <taxon>Leptolyngbyales</taxon>
        <taxon>Leptolyngbyaceae</taxon>
        <taxon>Myxacorys</taxon>
        <taxon>Myxacorys almedinensis</taxon>
    </lineage>
</organism>
<dbReference type="SUPFAM" id="SSF52833">
    <property type="entry name" value="Thioredoxin-like"/>
    <property type="match status" value="1"/>
</dbReference>
<dbReference type="InterPro" id="IPR036249">
    <property type="entry name" value="Thioredoxin-like_sf"/>
</dbReference>
<feature type="domain" description="KaiB" evidence="1">
    <location>
        <begin position="172"/>
        <end position="253"/>
    </location>
</feature>
<dbReference type="SMART" id="SM01248">
    <property type="entry name" value="KaiB"/>
    <property type="match status" value="1"/>
</dbReference>
<dbReference type="EMBL" id="WVIE01000001">
    <property type="protein sequence ID" value="NDJ15826.1"/>
    <property type="molecule type" value="Genomic_DNA"/>
</dbReference>
<dbReference type="InterPro" id="IPR011649">
    <property type="entry name" value="KaiB_domain"/>
</dbReference>
<gene>
    <name evidence="2" type="ORF">GS601_00740</name>
</gene>
<dbReference type="AlphaFoldDB" id="A0A8J7Z0B7"/>
<dbReference type="CDD" id="cd02978">
    <property type="entry name" value="KaiB_like"/>
    <property type="match status" value="1"/>
</dbReference>
<protein>
    <submittedName>
        <fullName evidence="2">Circadian clock protein KaiB</fullName>
    </submittedName>
</protein>
<dbReference type="PANTHER" id="PTHR41709:SF2">
    <property type="entry name" value="CIRCADIAN CLOCK PROTEIN KAIB2"/>
    <property type="match status" value="1"/>
</dbReference>
<evidence type="ECO:0000259" key="1">
    <source>
        <dbReference type="SMART" id="SM01248"/>
    </source>
</evidence>
<accession>A0A8J7Z0B7</accession>
<evidence type="ECO:0000313" key="3">
    <source>
        <dbReference type="Proteomes" id="UP000646053"/>
    </source>
</evidence>
<comment type="caution">
    <text evidence="2">The sequence shown here is derived from an EMBL/GenBank/DDBJ whole genome shotgun (WGS) entry which is preliminary data.</text>
</comment>
<keyword evidence="3" id="KW-1185">Reference proteome</keyword>
<reference evidence="2" key="1">
    <citation type="submission" date="2019-12" db="EMBL/GenBank/DDBJ databases">
        <title>High-Quality draft genome sequences of three cyanobacteria isolated from the limestone walls of the Old Cathedral of Coimbra.</title>
        <authorList>
            <person name="Tiago I."/>
            <person name="Soares F."/>
            <person name="Portugal A."/>
        </authorList>
    </citation>
    <scope>NUCLEOTIDE SEQUENCE</scope>
    <source>
        <strain evidence="2">A</strain>
    </source>
</reference>
<dbReference type="PANTHER" id="PTHR41709">
    <property type="entry name" value="KAIB-LIKE PROTEIN 1"/>
    <property type="match status" value="1"/>
</dbReference>
<name>A0A8J7Z0B7_9CYAN</name>
<dbReference type="Gene3D" id="3.40.30.10">
    <property type="entry name" value="Glutaredoxin"/>
    <property type="match status" value="1"/>
</dbReference>
<dbReference type="GO" id="GO:0048511">
    <property type="term" value="P:rhythmic process"/>
    <property type="evidence" value="ECO:0007669"/>
    <property type="project" value="InterPro"/>
</dbReference>
<dbReference type="InterPro" id="IPR039022">
    <property type="entry name" value="KaiB-like"/>
</dbReference>
<dbReference type="Proteomes" id="UP000646053">
    <property type="component" value="Unassembled WGS sequence"/>
</dbReference>
<dbReference type="Pfam" id="PF07689">
    <property type="entry name" value="KaiB"/>
    <property type="match status" value="1"/>
</dbReference>
<evidence type="ECO:0000313" key="2">
    <source>
        <dbReference type="EMBL" id="NDJ15826.1"/>
    </source>
</evidence>
<proteinExistence type="predicted"/>
<sequence length="258" mass="29448">MLSLNTSFKRSVPSLFKGIALFTPSGDLVYCIDPGKRGRWHLNLCTALQDLLELPEPPHFLVPCYTATLDRWFDAKTQQTRTFAEAYPPVFRYRSLLNAVFETDVNWQMAPPPEGLCDPVVIDQYQHQFPQLWENHDLVFRLEAELNSPPAFAQPSPPQIFASPYPQGYVLRLFVSGYSATTQRILQNLHELLEQSLESPYTLKVIDIFKHPEQAELDQVAATPTLVKVYPKPVRRIAGNLEDGDRILHMLGALEERD</sequence>